<keyword evidence="1" id="KW-0547">Nucleotide-binding</keyword>
<protein>
    <submittedName>
        <fullName evidence="1">ATP-binding protein</fullName>
    </submittedName>
</protein>
<dbReference type="RefSeq" id="WP_233372653.1">
    <property type="nucleotide sequence ID" value="NZ_JAJTWU010000005.1"/>
</dbReference>
<gene>
    <name evidence="1" type="ORF">LXT13_14565</name>
</gene>
<dbReference type="InterPro" id="IPR027417">
    <property type="entry name" value="P-loop_NTPase"/>
</dbReference>
<dbReference type="GO" id="GO:0005524">
    <property type="term" value="F:ATP binding"/>
    <property type="evidence" value="ECO:0007669"/>
    <property type="project" value="UniProtKB-KW"/>
</dbReference>
<sequence>MNDLTLLWHYNRPKLAQALAQRLLRHERIAMFGPRQTGKTTLLREEVMPAIDKAGALPLYVECWLDKARPLHSINYALNKTLEGLLLSPGQPGRRLARTPVRKIGAAGLSLELGEVGQRKIPDNPFLAFDALLTSLLEAAGRDLVLVFDEFQAVAEAPDADAIAAALRAGLTQVSDRVGVVFSGSSQTLLLEMFSRAQTPLYNFANAEPYPLLQEDFVGHVARQYAAATQRDLNQAIALRVLEAVGHQPAPFLNAVGNAMSKPGWSVEDGLAAMLDPKAVNTWSTAWAGLTDLQRFALRTAHAGLPLTAAATLQQAAVDLGQAKVQPSSITRAVETLVDRGLLEREPGSRRYVVSDPVMAAWLTQNAALPVKPA</sequence>
<evidence type="ECO:0000313" key="2">
    <source>
        <dbReference type="Proteomes" id="UP001200741"/>
    </source>
</evidence>
<proteinExistence type="predicted"/>
<dbReference type="PANTHER" id="PTHR34301:SF8">
    <property type="entry name" value="ATPASE DOMAIN-CONTAINING PROTEIN"/>
    <property type="match status" value="1"/>
</dbReference>
<dbReference type="SUPFAM" id="SSF52540">
    <property type="entry name" value="P-loop containing nucleoside triphosphate hydrolases"/>
    <property type="match status" value="1"/>
</dbReference>
<name>A0ABS8XSD1_9BURK</name>
<evidence type="ECO:0000313" key="1">
    <source>
        <dbReference type="EMBL" id="MCE4555626.1"/>
    </source>
</evidence>
<dbReference type="EMBL" id="JAJTWU010000005">
    <property type="protein sequence ID" value="MCE4555626.1"/>
    <property type="molecule type" value="Genomic_DNA"/>
</dbReference>
<keyword evidence="2" id="KW-1185">Reference proteome</keyword>
<dbReference type="PANTHER" id="PTHR34301">
    <property type="entry name" value="DNA-BINDING PROTEIN-RELATED"/>
    <property type="match status" value="1"/>
</dbReference>
<accession>A0ABS8XSD1</accession>
<organism evidence="1 2">
    <name type="scientific">Pelomonas cellulosilytica</name>
    <dbReference type="NCBI Taxonomy" id="2906762"/>
    <lineage>
        <taxon>Bacteria</taxon>
        <taxon>Pseudomonadati</taxon>
        <taxon>Pseudomonadota</taxon>
        <taxon>Betaproteobacteria</taxon>
        <taxon>Burkholderiales</taxon>
        <taxon>Sphaerotilaceae</taxon>
        <taxon>Roseateles</taxon>
    </lineage>
</organism>
<dbReference type="Gene3D" id="3.40.50.300">
    <property type="entry name" value="P-loop containing nucleotide triphosphate hydrolases"/>
    <property type="match status" value="1"/>
</dbReference>
<reference evidence="1 2" key="1">
    <citation type="submission" date="2021-12" db="EMBL/GenBank/DDBJ databases">
        <title>Genome seq of P8.</title>
        <authorList>
            <person name="Seo T."/>
        </authorList>
    </citation>
    <scope>NUCLEOTIDE SEQUENCE [LARGE SCALE GENOMIC DNA]</scope>
    <source>
        <strain evidence="1 2">P8</strain>
    </source>
</reference>
<keyword evidence="1" id="KW-0067">ATP-binding</keyword>
<comment type="caution">
    <text evidence="1">The sequence shown here is derived from an EMBL/GenBank/DDBJ whole genome shotgun (WGS) entry which is preliminary data.</text>
</comment>
<dbReference type="Proteomes" id="UP001200741">
    <property type="component" value="Unassembled WGS sequence"/>
</dbReference>